<protein>
    <submittedName>
        <fullName evidence="1">CASP-like protein 1C1</fullName>
    </submittedName>
</protein>
<evidence type="ECO:0000313" key="1">
    <source>
        <dbReference type="EMBL" id="KAH9783248.1"/>
    </source>
</evidence>
<dbReference type="Proteomes" id="UP000829398">
    <property type="component" value="Chromosome 3"/>
</dbReference>
<proteinExistence type="predicted"/>
<reference evidence="2" key="1">
    <citation type="journal article" date="2023" name="Hortic. Res.">
        <title>A chromosome-level phased genome enabling allele-level studies in sweet orange: a case study on citrus Huanglongbing tolerance.</title>
        <authorList>
            <person name="Wu B."/>
            <person name="Yu Q."/>
            <person name="Deng Z."/>
            <person name="Duan Y."/>
            <person name="Luo F."/>
            <person name="Gmitter F. Jr."/>
        </authorList>
    </citation>
    <scope>NUCLEOTIDE SEQUENCE [LARGE SCALE GENOMIC DNA]</scope>
    <source>
        <strain evidence="2">cv. Valencia</strain>
    </source>
</reference>
<evidence type="ECO:0000313" key="2">
    <source>
        <dbReference type="Proteomes" id="UP000829398"/>
    </source>
</evidence>
<comment type="caution">
    <text evidence="1">The sequence shown here is derived from an EMBL/GenBank/DDBJ whole genome shotgun (WGS) entry which is preliminary data.</text>
</comment>
<accession>A0ACB8MC98</accession>
<name>A0ACB8MC98_CITSI</name>
<sequence length="163" mass="17724">MVTIERICTFSLRVIAILTTFSATIVMITSHERVRLNEVSYEAKYSDMPTFKFFVIANAIVCIYGLLVLCLPSKSLLWGLIVALDMVLTMLLTSSISAALAIGQVEKNGNSSAGWLPVCGQVPKFCDQITGALAVSSIGVIIYMLLILYAIHNALDPLLVHNS</sequence>
<gene>
    <name evidence="1" type="ORF">KPL71_009241</name>
</gene>
<keyword evidence="2" id="KW-1185">Reference proteome</keyword>
<organism evidence="1 2">
    <name type="scientific">Citrus sinensis</name>
    <name type="common">Sweet orange</name>
    <name type="synonym">Citrus aurantium var. sinensis</name>
    <dbReference type="NCBI Taxonomy" id="2711"/>
    <lineage>
        <taxon>Eukaryota</taxon>
        <taxon>Viridiplantae</taxon>
        <taxon>Streptophyta</taxon>
        <taxon>Embryophyta</taxon>
        <taxon>Tracheophyta</taxon>
        <taxon>Spermatophyta</taxon>
        <taxon>Magnoliopsida</taxon>
        <taxon>eudicotyledons</taxon>
        <taxon>Gunneridae</taxon>
        <taxon>Pentapetalae</taxon>
        <taxon>rosids</taxon>
        <taxon>malvids</taxon>
        <taxon>Sapindales</taxon>
        <taxon>Rutaceae</taxon>
        <taxon>Aurantioideae</taxon>
        <taxon>Citrus</taxon>
    </lineage>
</organism>
<dbReference type="EMBL" id="CM039172">
    <property type="protein sequence ID" value="KAH9783248.1"/>
    <property type="molecule type" value="Genomic_DNA"/>
</dbReference>